<dbReference type="AlphaFoldDB" id="A0A1A9V437"/>
<evidence type="ECO:0000313" key="2">
    <source>
        <dbReference type="EnsemblMetazoa" id="GAUT025224-PA"/>
    </source>
</evidence>
<dbReference type="Proteomes" id="UP000078200">
    <property type="component" value="Unassembled WGS sequence"/>
</dbReference>
<evidence type="ECO:0000256" key="1">
    <source>
        <dbReference type="SAM" id="Phobius"/>
    </source>
</evidence>
<name>A0A1A9V437_GLOAU</name>
<accession>A0A1A9V437</accession>
<keyword evidence="3" id="KW-1185">Reference proteome</keyword>
<sequence length="162" mass="18610">MIEIKDVYENVMNEDKSVAYTRFLSSAQNVVRLRQNYETLNEGCVGGKTGHMRDRDINPAGQERFRDTIEDDIMRAVQLCIREYEKMLKKCRECRTSGSKFYGIPQKKHNPDAYYNCNVIALFLHFLYTSYLYWCGTFNDSCNASNVANACGIAVTEGVKNV</sequence>
<proteinExistence type="predicted"/>
<dbReference type="VEuPathDB" id="VectorBase:GAUT025224"/>
<evidence type="ECO:0000313" key="3">
    <source>
        <dbReference type="Proteomes" id="UP000078200"/>
    </source>
</evidence>
<keyword evidence="1" id="KW-1133">Transmembrane helix</keyword>
<keyword evidence="1" id="KW-0812">Transmembrane</keyword>
<protein>
    <submittedName>
        <fullName evidence="2">Uncharacterized protein</fullName>
    </submittedName>
</protein>
<keyword evidence="1" id="KW-0472">Membrane</keyword>
<feature type="transmembrane region" description="Helical" evidence="1">
    <location>
        <begin position="113"/>
        <end position="134"/>
    </location>
</feature>
<reference evidence="2" key="1">
    <citation type="submission" date="2020-05" db="UniProtKB">
        <authorList>
            <consortium name="EnsemblMetazoa"/>
        </authorList>
    </citation>
    <scope>IDENTIFICATION</scope>
    <source>
        <strain evidence="2">TTRI</strain>
    </source>
</reference>
<dbReference type="EnsemblMetazoa" id="GAUT025224-RA">
    <property type="protein sequence ID" value="GAUT025224-PA"/>
    <property type="gene ID" value="GAUT025224"/>
</dbReference>
<organism evidence="2 3">
    <name type="scientific">Glossina austeni</name>
    <name type="common">Savannah tsetse fly</name>
    <dbReference type="NCBI Taxonomy" id="7395"/>
    <lineage>
        <taxon>Eukaryota</taxon>
        <taxon>Metazoa</taxon>
        <taxon>Ecdysozoa</taxon>
        <taxon>Arthropoda</taxon>
        <taxon>Hexapoda</taxon>
        <taxon>Insecta</taxon>
        <taxon>Pterygota</taxon>
        <taxon>Neoptera</taxon>
        <taxon>Endopterygota</taxon>
        <taxon>Diptera</taxon>
        <taxon>Brachycera</taxon>
        <taxon>Muscomorpha</taxon>
        <taxon>Hippoboscoidea</taxon>
        <taxon>Glossinidae</taxon>
        <taxon>Glossina</taxon>
    </lineage>
</organism>